<dbReference type="PROSITE" id="PS51444">
    <property type="entry name" value="FH2"/>
    <property type="match status" value="1"/>
</dbReference>
<feature type="region of interest" description="Disordered" evidence="3">
    <location>
        <begin position="141"/>
        <end position="180"/>
    </location>
</feature>
<organism evidence="5 6">
    <name type="scientific">Biomphalaria glabrata</name>
    <name type="common">Bloodfluke planorb</name>
    <name type="synonym">Freshwater snail</name>
    <dbReference type="NCBI Taxonomy" id="6526"/>
    <lineage>
        <taxon>Eukaryota</taxon>
        <taxon>Metazoa</taxon>
        <taxon>Spiralia</taxon>
        <taxon>Lophotrochozoa</taxon>
        <taxon>Mollusca</taxon>
        <taxon>Gastropoda</taxon>
        <taxon>Heterobranchia</taxon>
        <taxon>Euthyneura</taxon>
        <taxon>Panpulmonata</taxon>
        <taxon>Hygrophila</taxon>
        <taxon>Lymnaeoidea</taxon>
        <taxon>Planorbidae</taxon>
        <taxon>Biomphalaria</taxon>
    </lineage>
</organism>
<feature type="compositionally biased region" description="Pro residues" evidence="3">
    <location>
        <begin position="788"/>
        <end position="842"/>
    </location>
</feature>
<feature type="coiled-coil region" evidence="2">
    <location>
        <begin position="628"/>
        <end position="684"/>
    </location>
</feature>
<reference evidence="6" key="1">
    <citation type="submission" date="2025-08" db="UniProtKB">
        <authorList>
            <consortium name="RefSeq"/>
        </authorList>
    </citation>
    <scope>IDENTIFICATION</scope>
</reference>
<feature type="domain" description="FH2" evidence="4">
    <location>
        <begin position="852"/>
        <end position="1268"/>
    </location>
</feature>
<evidence type="ECO:0000256" key="3">
    <source>
        <dbReference type="SAM" id="MobiDB-lite"/>
    </source>
</evidence>
<dbReference type="PANTHER" id="PTHR45920:SF7">
    <property type="entry name" value="FORMIN-G"/>
    <property type="match status" value="1"/>
</dbReference>
<accession>A0A9W2ZTQ9</accession>
<feature type="region of interest" description="Disordered" evidence="3">
    <location>
        <begin position="312"/>
        <end position="340"/>
    </location>
</feature>
<feature type="compositionally biased region" description="Acidic residues" evidence="3">
    <location>
        <begin position="163"/>
        <end position="177"/>
    </location>
</feature>
<dbReference type="OrthoDB" id="427644at2759"/>
<comment type="similarity">
    <text evidence="1">Belongs to the formin homology family. Cappuccino subfamily.</text>
</comment>
<feature type="compositionally biased region" description="Low complexity" evidence="3">
    <location>
        <begin position="732"/>
        <end position="751"/>
    </location>
</feature>
<dbReference type="GO" id="GO:0051015">
    <property type="term" value="F:actin filament binding"/>
    <property type="evidence" value="ECO:0007669"/>
    <property type="project" value="TreeGrafter"/>
</dbReference>
<feature type="region of interest" description="Disordered" evidence="3">
    <location>
        <begin position="373"/>
        <end position="410"/>
    </location>
</feature>
<dbReference type="GO" id="GO:0005856">
    <property type="term" value="C:cytoskeleton"/>
    <property type="evidence" value="ECO:0007669"/>
    <property type="project" value="TreeGrafter"/>
</dbReference>
<feature type="compositionally biased region" description="Polar residues" evidence="3">
    <location>
        <begin position="74"/>
        <end position="83"/>
    </location>
</feature>
<proteinExistence type="inferred from homology"/>
<dbReference type="GO" id="GO:0030866">
    <property type="term" value="P:cortical actin cytoskeleton organization"/>
    <property type="evidence" value="ECO:0007669"/>
    <property type="project" value="TreeGrafter"/>
</dbReference>
<feature type="compositionally biased region" description="Pro residues" evidence="3">
    <location>
        <begin position="393"/>
        <end position="404"/>
    </location>
</feature>
<dbReference type="RefSeq" id="XP_055878392.1">
    <property type="nucleotide sequence ID" value="XM_056022417.1"/>
</dbReference>
<feature type="region of interest" description="Disordered" evidence="3">
    <location>
        <begin position="74"/>
        <end position="118"/>
    </location>
</feature>
<dbReference type="GO" id="GO:0005737">
    <property type="term" value="C:cytoplasm"/>
    <property type="evidence" value="ECO:0007669"/>
    <property type="project" value="UniProtKB-ARBA"/>
</dbReference>
<feature type="region of interest" description="Disordered" evidence="3">
    <location>
        <begin position="579"/>
        <end position="607"/>
    </location>
</feature>
<dbReference type="GeneID" id="106051992"/>
<keyword evidence="2" id="KW-0175">Coiled coil</keyword>
<dbReference type="SUPFAM" id="SSF101447">
    <property type="entry name" value="Formin homology 2 domain (FH2 domain)"/>
    <property type="match status" value="1"/>
</dbReference>
<dbReference type="Gene3D" id="1.20.58.2220">
    <property type="entry name" value="Formin, FH2 domain"/>
    <property type="match status" value="1"/>
</dbReference>
<feature type="compositionally biased region" description="Polar residues" evidence="3">
    <location>
        <begin position="150"/>
        <end position="162"/>
    </location>
</feature>
<dbReference type="InterPro" id="IPR042201">
    <property type="entry name" value="FH2_Formin_sf"/>
</dbReference>
<sequence>MMADYYKTDIIFEEGRLSRSPSPTLIYPLAKARKENTVLETSMTGQVDENSPPFPFDPVENVLDKSQNSLGAFNSVLSRSYSRSPEDSRVHQRRRRSKEVPAEHQKMATPGKSPKSPLVTDIDQAMAQVDERKLKALFSEGKAMSHHPSEQASFSSDRGGTNQEEDDEEETNIDDEPPSAKMIASLKQKSLDAEYLEETPKLIVSSGSRRRQMNREFVQSLSFDEAIKRPVSLPPELDRRKGVSFDGETLVNWLSSEFNESHHLHVILTRHDFRLLVAQFCTHLLSAGILCEVDKKHKESIFKTHIQYKWHTQEQTQPVNSDEPPPAPSHLWPPASHGSQDGDVIDWDRRLRYSEAAETTKLSLSPSKVTAALGTSCPAVPSGKNTTVDKPSAGPPVPPSPTPCDTPGASPYAQNTKFLLSCEKHTVLNVEKIEAEGTALTKETLQNEQKLYEEGNADVQRYMANIDKGPVKTDEALEVKPNKATFRDVAVETDFVSFEKKWPSVDRNIYHIEEDVKAVQDNGIEKAQITLEKHLTYKLDESPIRIKPNIAISDPEILSCQVSPCATAEQTSVSVQTLNLGQSQGTSTKSRRTHLLPPASRSTSKSPTFARISQFFKSDKPKILAEKRESDTQLKKEFEDEKEKLIRNHEEEMGRIRESYISQIERLGEQITLLQEELRKSKTLAGIDKLTQEALQAAVAASKEAGYDLSRSQSNISEMVITVTGTPVQKMSNHSASSGHSIHSGQSLHLSAEQGSTPLASQESSDSEAAPPPVPPLPSSMSSSSGGPPLPPPPPPPPFFHAPPPPPPPPFPHAVGGPPPPPPPPPPFASGGPPPPPPPPGGPGLAQRKETGKQIIQPKSPMKPLFWKRIQVQTIKHTKDNSGEKQLFWEEINEEPINFDYFEELFAKVPVEPKKKASTNKNKPKTVQPAKVISPKRSQAVGILLSSLKLDFPEIEEAIVNLDTSILDLEKFKAIYDNRPDAEEIKLIKKQLESHPDIPLDKPDQFLYDLEQIPFISDRIFCFIFQSSFQESIAMIDSKLNNLKMTCQSLSTFVGVKRIFGLILACGNYMNGGSRTRGQADGFDLEILPKLKDVKGKDNRISLLQFVVTRYVNMYDTDNMGTDRAKLPLPDPSDIQQAGLVHFEEIEKELKKIQKDFEMAQSKTNKIFTSLSADNLEPFKTVMTEFFCKGRQDLLEQEEHLQECQKLFDKTCLFFCVKPKNNEKVVTPEQFFSLWLTFCSDFKDIWKKEQQTIIKHRIKEAEDRVRLIKESKSVLPQTRAKKIGGLKDRLSRQGKI</sequence>
<dbReference type="InterPro" id="IPR015425">
    <property type="entry name" value="FH2_Formin"/>
</dbReference>
<dbReference type="Proteomes" id="UP001165740">
    <property type="component" value="Chromosome 3"/>
</dbReference>
<name>A0A9W2ZTQ9_BIOGL</name>
<feature type="region of interest" description="Disordered" evidence="3">
    <location>
        <begin position="729"/>
        <end position="863"/>
    </location>
</feature>
<feature type="compositionally biased region" description="Polar residues" evidence="3">
    <location>
        <begin position="579"/>
        <end position="588"/>
    </location>
</feature>
<keyword evidence="5" id="KW-1185">Reference proteome</keyword>
<evidence type="ECO:0000313" key="6">
    <source>
        <dbReference type="RefSeq" id="XP_055878392.1"/>
    </source>
</evidence>
<evidence type="ECO:0000259" key="4">
    <source>
        <dbReference type="PROSITE" id="PS51444"/>
    </source>
</evidence>
<dbReference type="SMART" id="SM00498">
    <property type="entry name" value="FH2"/>
    <property type="match status" value="1"/>
</dbReference>
<gene>
    <name evidence="6" type="primary">LOC106051992</name>
</gene>
<evidence type="ECO:0000256" key="2">
    <source>
        <dbReference type="SAM" id="Coils"/>
    </source>
</evidence>
<evidence type="ECO:0000313" key="5">
    <source>
        <dbReference type="Proteomes" id="UP001165740"/>
    </source>
</evidence>
<dbReference type="Pfam" id="PF02181">
    <property type="entry name" value="FH2"/>
    <property type="match status" value="1"/>
</dbReference>
<evidence type="ECO:0000256" key="1">
    <source>
        <dbReference type="ARBA" id="ARBA00005271"/>
    </source>
</evidence>
<feature type="compositionally biased region" description="Polar residues" evidence="3">
    <location>
        <begin position="753"/>
        <end position="764"/>
    </location>
</feature>
<protein>
    <submittedName>
        <fullName evidence="6">Formin-like isoform X1</fullName>
    </submittedName>
</protein>
<dbReference type="PANTHER" id="PTHR45920">
    <property type="entry name" value="FORMIN HOMOLOGY 2 DOMAIN CONTAINING, ISOFORM I"/>
    <property type="match status" value="1"/>
</dbReference>